<reference evidence="4" key="2">
    <citation type="submission" date="2004-05" db="PDB data bank">
        <title>putative protein from Aquifex aeolicus.</title>
        <authorList>
            <person name="Cuff M.E."/>
            <person name="Zhou M."/>
            <person name="Collart F."/>
            <person name="Joachimiak A."/>
        </authorList>
    </citation>
    <scope>X-RAY CRYSTALLOGRAPHY (1.80 ANGSTROMS)</scope>
</reference>
<organism evidence="2 3">
    <name type="scientific">Aquifex aeolicus (strain VF5)</name>
    <dbReference type="NCBI Taxonomy" id="224324"/>
    <lineage>
        <taxon>Bacteria</taxon>
        <taxon>Pseudomonadati</taxon>
        <taxon>Aquificota</taxon>
        <taxon>Aquificia</taxon>
        <taxon>Aquificales</taxon>
        <taxon>Aquificaceae</taxon>
        <taxon>Aquifex</taxon>
    </lineage>
</organism>
<dbReference type="OrthoDB" id="14353at2"/>
<dbReference type="AlphaFoldDB" id="O67859"/>
<dbReference type="SMART" id="SM00493">
    <property type="entry name" value="TOPRIM"/>
    <property type="match status" value="1"/>
</dbReference>
<dbReference type="eggNOG" id="COG1658">
    <property type="taxonomic scope" value="Bacteria"/>
</dbReference>
<gene>
    <name evidence="2" type="ordered locus">aq_2086</name>
</gene>
<dbReference type="PIR" id="G70478">
    <property type="entry name" value="G70478"/>
</dbReference>
<keyword evidence="4" id="KW-0002">3D-structure</keyword>
<dbReference type="EnsemblBacteria" id="AAC07832">
    <property type="protein sequence ID" value="AAC07832"/>
    <property type="gene ID" value="aq_2086"/>
</dbReference>
<name>O67859_AQUAE</name>
<evidence type="ECO:0000313" key="3">
    <source>
        <dbReference type="Proteomes" id="UP000000798"/>
    </source>
</evidence>
<feature type="domain" description="Toprim" evidence="1">
    <location>
        <begin position="21"/>
        <end position="91"/>
    </location>
</feature>
<proteinExistence type="evidence at protein level"/>
<dbReference type="CDD" id="cd01027">
    <property type="entry name" value="TOPRIM_RNase_M5_like"/>
    <property type="match status" value="1"/>
</dbReference>
<dbReference type="HOGENOM" id="CLU_140789_2_1_0"/>
<dbReference type="SUPFAM" id="SSF110455">
    <property type="entry name" value="Toprim domain"/>
    <property type="match status" value="1"/>
</dbReference>
<evidence type="ECO:0007829" key="4">
    <source>
        <dbReference type="PDB" id="1T6T"/>
    </source>
</evidence>
<dbReference type="InterPro" id="IPR034141">
    <property type="entry name" value="TOPRIM_RNase_M5-like"/>
</dbReference>
<dbReference type="PDB" id="1T6T">
    <property type="method" value="X-ray"/>
    <property type="resolution" value="1.80 A"/>
    <property type="chains" value="1/2=1-118"/>
</dbReference>
<sequence length="118" mass="13718">MTKEPRNLSEWIKELKKASREAVILVEGKNDKKALSKFSIKNVIDLSGKRYADVVDMLEGKWEKVILLFDLDTHGERINQKMKELLSSQGFLVDENFRNFLKKWNIIHIEEINGGKNS</sequence>
<dbReference type="EMBL" id="AE000657">
    <property type="protein sequence ID" value="AAC07832.1"/>
    <property type="molecule type" value="Genomic_DNA"/>
</dbReference>
<dbReference type="STRING" id="224324.aq_2086"/>
<dbReference type="Proteomes" id="UP000000798">
    <property type="component" value="Chromosome"/>
</dbReference>
<dbReference type="InterPro" id="IPR006171">
    <property type="entry name" value="TOPRIM_dom"/>
</dbReference>
<evidence type="ECO:0000313" key="2">
    <source>
        <dbReference type="EMBL" id="AAC07832.1"/>
    </source>
</evidence>
<dbReference type="PANTHER" id="PTHR39964">
    <property type="entry name" value="UPF0292 PROTEIN TK1411"/>
    <property type="match status" value="1"/>
</dbReference>
<dbReference type="Gene3D" id="3.40.1360.10">
    <property type="match status" value="1"/>
</dbReference>
<dbReference type="EvolutionaryTrace" id="O67859"/>
<protein>
    <recommendedName>
        <fullName evidence="1">Toprim domain-containing protein</fullName>
    </recommendedName>
</protein>
<dbReference type="PDBsum" id="1T6T"/>
<dbReference type="RefSeq" id="WP_010881364.1">
    <property type="nucleotide sequence ID" value="NC_000918.1"/>
</dbReference>
<dbReference type="InParanoid" id="O67859"/>
<accession>O67859</accession>
<reference evidence="2 3" key="1">
    <citation type="journal article" date="1998" name="Nature">
        <title>The complete genome of the hyperthermophilic bacterium Aquifex aeolicus.</title>
        <authorList>
            <person name="Deckert G."/>
            <person name="Warren P.V."/>
            <person name="Gaasterland T."/>
            <person name="Young W.G."/>
            <person name="Lenox A.L."/>
            <person name="Graham D.E."/>
            <person name="Overbeek R."/>
            <person name="Snead M.A."/>
            <person name="Keller M."/>
            <person name="Aujay M."/>
            <person name="Huber R."/>
            <person name="Feldman R.A."/>
            <person name="Short J.M."/>
            <person name="Olson G.J."/>
            <person name="Swanson R.V."/>
        </authorList>
    </citation>
    <scope>NUCLEOTIDE SEQUENCE [LARGE SCALE GENOMIC DNA]</scope>
    <source>
        <strain evidence="2 3">VF5</strain>
    </source>
</reference>
<dbReference type="PANTHER" id="PTHR39964:SF2">
    <property type="entry name" value="UPF0292 PROTEIN MJ1624"/>
    <property type="match status" value="1"/>
</dbReference>
<dbReference type="Pfam" id="PF01751">
    <property type="entry name" value="Toprim"/>
    <property type="match status" value="1"/>
</dbReference>
<evidence type="ECO:0000259" key="1">
    <source>
        <dbReference type="SMART" id="SM00493"/>
    </source>
</evidence>
<dbReference type="SMR" id="O67859"/>
<keyword evidence="3" id="KW-1185">Reference proteome</keyword>
<dbReference type="KEGG" id="aae:aq_2086"/>